<feature type="chain" id="PRO_5045494628" description="DUF4252 domain-containing protein" evidence="1">
    <location>
        <begin position="20"/>
        <end position="205"/>
    </location>
</feature>
<reference evidence="2 3" key="1">
    <citation type="submission" date="2024-09" db="EMBL/GenBank/DDBJ databases">
        <authorList>
            <person name="Sun Q."/>
            <person name="Mori K."/>
        </authorList>
    </citation>
    <scope>NUCLEOTIDE SEQUENCE [LARGE SCALE GENOMIC DNA]</scope>
    <source>
        <strain evidence="2 3">CGMCC 1.12926</strain>
    </source>
</reference>
<keyword evidence="3" id="KW-1185">Reference proteome</keyword>
<feature type="signal peptide" evidence="1">
    <location>
        <begin position="1"/>
        <end position="19"/>
    </location>
</feature>
<dbReference type="Proteomes" id="UP001589734">
    <property type="component" value="Unassembled WGS sequence"/>
</dbReference>
<proteinExistence type="predicted"/>
<name>A0ABV6BWA9_9FLAO</name>
<dbReference type="EMBL" id="JBHLYW010000022">
    <property type="protein sequence ID" value="MFC0079726.1"/>
    <property type="molecule type" value="Genomic_DNA"/>
</dbReference>
<evidence type="ECO:0000313" key="3">
    <source>
        <dbReference type="Proteomes" id="UP001589734"/>
    </source>
</evidence>
<dbReference type="RefSeq" id="WP_379687474.1">
    <property type="nucleotide sequence ID" value="NZ_JBHLYW010000022.1"/>
</dbReference>
<organism evidence="2 3">
    <name type="scientific">Flavobacterium procerum</name>
    <dbReference type="NCBI Taxonomy" id="1455569"/>
    <lineage>
        <taxon>Bacteria</taxon>
        <taxon>Pseudomonadati</taxon>
        <taxon>Bacteroidota</taxon>
        <taxon>Flavobacteriia</taxon>
        <taxon>Flavobacteriales</taxon>
        <taxon>Flavobacteriaceae</taxon>
        <taxon>Flavobacterium</taxon>
    </lineage>
</organism>
<keyword evidence="1" id="KW-0732">Signal</keyword>
<evidence type="ECO:0008006" key="4">
    <source>
        <dbReference type="Google" id="ProtNLM"/>
    </source>
</evidence>
<gene>
    <name evidence="2" type="ORF">ACFFLS_21950</name>
</gene>
<comment type="caution">
    <text evidence="2">The sequence shown here is derived from an EMBL/GenBank/DDBJ whole genome shotgun (WGS) entry which is preliminary data.</text>
</comment>
<protein>
    <recommendedName>
        <fullName evidence="4">DUF4252 domain-containing protein</fullName>
    </recommendedName>
</protein>
<evidence type="ECO:0000256" key="1">
    <source>
        <dbReference type="SAM" id="SignalP"/>
    </source>
</evidence>
<sequence>MKSLYILITILLCSGSVFSQEQIQQILQEKNKKNDSLVKIDFLGYKYKYLDENFKINIPKDIYEKTFTDYKFIPGRIKNYRDSLGVVLIAEFKDNDAARIAGLRINYTWKRVGYHTWMSENEILALAKKLNIKMPYRLQELFLNNDPKVKSEIQNLRDKLFLELKKEELKTMPTQELLRYGFKYNPELVELRKKGHNHDSPQQNK</sequence>
<accession>A0ABV6BWA9</accession>
<evidence type="ECO:0000313" key="2">
    <source>
        <dbReference type="EMBL" id="MFC0079726.1"/>
    </source>
</evidence>